<evidence type="ECO:0008006" key="3">
    <source>
        <dbReference type="Google" id="ProtNLM"/>
    </source>
</evidence>
<dbReference type="InterPro" id="IPR041601">
    <property type="entry name" value="FRP"/>
</dbReference>
<organism evidence="1 2">
    <name type="scientific">Phormidium yuhuli AB48</name>
    <dbReference type="NCBI Taxonomy" id="2940671"/>
    <lineage>
        <taxon>Bacteria</taxon>
        <taxon>Bacillati</taxon>
        <taxon>Cyanobacteriota</taxon>
        <taxon>Cyanophyceae</taxon>
        <taxon>Oscillatoriophycideae</taxon>
        <taxon>Oscillatoriales</taxon>
        <taxon>Oscillatoriaceae</taxon>
        <taxon>Phormidium</taxon>
        <taxon>Phormidium yuhuli</taxon>
    </lineage>
</organism>
<sequence>MPQTDIDWTTTEKDLAQAAFEKAYHREVTALVEEVQQTVQEISNLDELWRLHDYLSARRHDIDGKYDYRDSMFLFAFSQLIKEGWLSLEELEGLHPSKRQKVAALARM</sequence>
<dbReference type="Gene3D" id="6.10.140.1840">
    <property type="match status" value="1"/>
</dbReference>
<name>A0ABY5AME6_9CYAN</name>
<gene>
    <name evidence="1" type="ORF">NEA10_11020</name>
</gene>
<dbReference type="InterPro" id="IPR053747">
    <property type="entry name" value="Fluoresc_Recovery_Reg"/>
</dbReference>
<dbReference type="Pfam" id="PF18032">
    <property type="entry name" value="FRP"/>
    <property type="match status" value="1"/>
</dbReference>
<dbReference type="EMBL" id="CP098611">
    <property type="protein sequence ID" value="USR89424.1"/>
    <property type="molecule type" value="Genomic_DNA"/>
</dbReference>
<dbReference type="Proteomes" id="UP001056708">
    <property type="component" value="Chromosome"/>
</dbReference>
<proteinExistence type="predicted"/>
<evidence type="ECO:0000313" key="2">
    <source>
        <dbReference type="Proteomes" id="UP001056708"/>
    </source>
</evidence>
<accession>A0ABY5AME6</accession>
<keyword evidence="2" id="KW-1185">Reference proteome</keyword>
<protein>
    <recommendedName>
        <fullName evidence="3">Fluorescence recovery protein</fullName>
    </recommendedName>
</protein>
<reference evidence="1" key="1">
    <citation type="submission" date="2022-06" db="EMBL/GenBank/DDBJ databases">
        <title>Genome sequence of Phormidium yuhuli AB48 isolated from an industrial photobioreactor environment.</title>
        <authorList>
            <person name="Qiu Y."/>
            <person name="Noonan A.J.C."/>
            <person name="Dofher K."/>
            <person name="Koch M."/>
            <person name="Kieft B."/>
            <person name="Lin X."/>
            <person name="Ziels R.M."/>
            <person name="Hallam S.J."/>
        </authorList>
    </citation>
    <scope>NUCLEOTIDE SEQUENCE</scope>
    <source>
        <strain evidence="1">AB48</strain>
    </source>
</reference>
<dbReference type="RefSeq" id="WP_252659886.1">
    <property type="nucleotide sequence ID" value="NZ_CP098611.1"/>
</dbReference>
<evidence type="ECO:0000313" key="1">
    <source>
        <dbReference type="EMBL" id="USR89424.1"/>
    </source>
</evidence>